<evidence type="ECO:0000256" key="1">
    <source>
        <dbReference type="SAM" id="MobiDB-lite"/>
    </source>
</evidence>
<dbReference type="EMBL" id="LR900950">
    <property type="protein sequence ID" value="CAD7247366.1"/>
    <property type="molecule type" value="Genomic_DNA"/>
</dbReference>
<feature type="region of interest" description="Disordered" evidence="1">
    <location>
        <begin position="54"/>
        <end position="75"/>
    </location>
</feature>
<feature type="signal peptide" evidence="2">
    <location>
        <begin position="1"/>
        <end position="21"/>
    </location>
</feature>
<keyword evidence="2" id="KW-0732">Signal</keyword>
<dbReference type="Proteomes" id="UP000677054">
    <property type="component" value="Unassembled WGS sequence"/>
</dbReference>
<feature type="region of interest" description="Disordered" evidence="1">
    <location>
        <begin position="157"/>
        <end position="236"/>
    </location>
</feature>
<sequence>MRLLVLAVVLVGVNAAIGVDAADGVDAAVGVDAAADEVHPDVLREIHHWASGKSDGRIAEGRERDAAMKEAEAPGRASSLSSDVFHFVGGTIGDVVDVLTATRLSSAGARVRAGSNQKNSRGSTRDFADATQHEKFNHPFDPTESVYDYIERESKKQNTNTLNVTNAISSSKNSRTKSKNPIQRSPRNPKWSVQRSLDDASPSEPPLPQQDSPYPARKNPKKEIQSQERDAEPPRL</sequence>
<reference evidence="3" key="1">
    <citation type="submission" date="2020-11" db="EMBL/GenBank/DDBJ databases">
        <authorList>
            <person name="Tran Van P."/>
        </authorList>
    </citation>
    <scope>NUCLEOTIDE SEQUENCE</scope>
</reference>
<evidence type="ECO:0000313" key="3">
    <source>
        <dbReference type="EMBL" id="CAD7247366.1"/>
    </source>
</evidence>
<organism evidence="3">
    <name type="scientific">Darwinula stevensoni</name>
    <dbReference type="NCBI Taxonomy" id="69355"/>
    <lineage>
        <taxon>Eukaryota</taxon>
        <taxon>Metazoa</taxon>
        <taxon>Ecdysozoa</taxon>
        <taxon>Arthropoda</taxon>
        <taxon>Crustacea</taxon>
        <taxon>Oligostraca</taxon>
        <taxon>Ostracoda</taxon>
        <taxon>Podocopa</taxon>
        <taxon>Podocopida</taxon>
        <taxon>Darwinulocopina</taxon>
        <taxon>Darwinuloidea</taxon>
        <taxon>Darwinulidae</taxon>
        <taxon>Darwinula</taxon>
    </lineage>
</organism>
<gene>
    <name evidence="3" type="ORF">DSTB1V02_LOCUS7197</name>
</gene>
<dbReference type="AlphaFoldDB" id="A0A7R8XCV6"/>
<accession>A0A7R8XCV6</accession>
<feature type="compositionally biased region" description="Basic and acidic residues" evidence="1">
    <location>
        <begin position="54"/>
        <end position="73"/>
    </location>
</feature>
<dbReference type="EMBL" id="CAJPEV010001433">
    <property type="protein sequence ID" value="CAG0892617.1"/>
    <property type="molecule type" value="Genomic_DNA"/>
</dbReference>
<feature type="compositionally biased region" description="Basic and acidic residues" evidence="1">
    <location>
        <begin position="221"/>
        <end position="236"/>
    </location>
</feature>
<keyword evidence="4" id="KW-1185">Reference proteome</keyword>
<evidence type="ECO:0000256" key="2">
    <source>
        <dbReference type="SAM" id="SignalP"/>
    </source>
</evidence>
<evidence type="ECO:0000313" key="4">
    <source>
        <dbReference type="Proteomes" id="UP000677054"/>
    </source>
</evidence>
<feature type="compositionally biased region" description="Polar residues" evidence="1">
    <location>
        <begin position="181"/>
        <end position="195"/>
    </location>
</feature>
<name>A0A7R8XCV6_9CRUS</name>
<feature type="compositionally biased region" description="Polar residues" evidence="1">
    <location>
        <begin position="157"/>
        <end position="168"/>
    </location>
</feature>
<protein>
    <submittedName>
        <fullName evidence="3">Uncharacterized protein</fullName>
    </submittedName>
</protein>
<feature type="chain" id="PRO_5036209162" evidence="2">
    <location>
        <begin position="22"/>
        <end position="236"/>
    </location>
</feature>
<proteinExistence type="predicted"/>